<evidence type="ECO:0000256" key="10">
    <source>
        <dbReference type="ARBA" id="ARBA00023128"/>
    </source>
</evidence>
<evidence type="ECO:0000256" key="13">
    <source>
        <dbReference type="SAM" id="Phobius"/>
    </source>
</evidence>
<evidence type="ECO:0000256" key="3">
    <source>
        <dbReference type="ARBA" id="ARBA00011291"/>
    </source>
</evidence>
<feature type="transmembrane region" description="Helical" evidence="13">
    <location>
        <begin position="12"/>
        <end position="29"/>
    </location>
</feature>
<evidence type="ECO:0000256" key="5">
    <source>
        <dbReference type="ARBA" id="ARBA00022547"/>
    </source>
</evidence>
<keyword evidence="9 12" id="KW-0406">Ion transport</keyword>
<protein>
    <recommendedName>
        <fullName evidence="12">ATP synthase complex subunit 8</fullName>
    </recommendedName>
</protein>
<proteinExistence type="inferred from homology"/>
<keyword evidence="6 12" id="KW-0812">Transmembrane</keyword>
<evidence type="ECO:0000256" key="2">
    <source>
        <dbReference type="ARBA" id="ARBA00008892"/>
    </source>
</evidence>
<gene>
    <name evidence="14" type="primary">atp8</name>
</gene>
<dbReference type="EMBL" id="JX412756">
    <property type="protein sequence ID" value="ALO76460.1"/>
    <property type="molecule type" value="Genomic_DNA"/>
</dbReference>
<evidence type="ECO:0000313" key="14">
    <source>
        <dbReference type="EMBL" id="ALO76460.1"/>
    </source>
</evidence>
<evidence type="ECO:0000256" key="1">
    <source>
        <dbReference type="ARBA" id="ARBA00004304"/>
    </source>
</evidence>
<evidence type="ECO:0000256" key="11">
    <source>
        <dbReference type="ARBA" id="ARBA00023136"/>
    </source>
</evidence>
<evidence type="ECO:0000256" key="7">
    <source>
        <dbReference type="ARBA" id="ARBA00022781"/>
    </source>
</evidence>
<sequence>MPQMAPMNWLSLYFLFITLYIIFLTMNYFSQTNKIYIIKQELSKNKTTWKW</sequence>
<evidence type="ECO:0000256" key="6">
    <source>
        <dbReference type="ARBA" id="ARBA00022692"/>
    </source>
</evidence>
<evidence type="ECO:0000256" key="12">
    <source>
        <dbReference type="RuleBase" id="RU003661"/>
    </source>
</evidence>
<dbReference type="Pfam" id="PF00895">
    <property type="entry name" value="ATP-synt_8"/>
    <property type="match status" value="1"/>
</dbReference>
<dbReference type="InterPro" id="IPR001421">
    <property type="entry name" value="ATP8_metazoa"/>
</dbReference>
<reference evidence="14" key="1">
    <citation type="submission" date="2012-06" db="EMBL/GenBank/DDBJ databases">
        <title>Mitogenomics of the Coleoptera under dense taxon sampling.</title>
        <authorList>
            <person name="Timmermans M.J.T.N."/>
            <person name="Lim J."/>
            <person name="Dodsworth S."/>
            <person name="Haran J."/>
            <person name="Ahrens D."/>
            <person name="Bocak L."/>
            <person name="London A."/>
            <person name="Culverwell L."/>
            <person name="Vogler A.P."/>
        </authorList>
    </citation>
    <scope>NUCLEOTIDE SEQUENCE</scope>
</reference>
<evidence type="ECO:0000256" key="9">
    <source>
        <dbReference type="ARBA" id="ARBA00023065"/>
    </source>
</evidence>
<comment type="subcellular location">
    <subcellularLocation>
        <location evidence="1 12">Mitochondrion membrane</location>
        <topology evidence="1 12">Single-pass membrane protein</topology>
    </subcellularLocation>
</comment>
<dbReference type="GO" id="GO:0045259">
    <property type="term" value="C:proton-transporting ATP synthase complex"/>
    <property type="evidence" value="ECO:0007669"/>
    <property type="project" value="UniProtKB-KW"/>
</dbReference>
<accession>A0A0S2MP21</accession>
<keyword evidence="10 12" id="KW-0496">Mitochondrion</keyword>
<keyword evidence="5 12" id="KW-0138">CF(0)</keyword>
<organism evidence="14">
    <name type="scientific">Pseudocolaspis sp. PSE01</name>
    <dbReference type="NCBI Taxonomy" id="1205646"/>
    <lineage>
        <taxon>Eukaryota</taxon>
        <taxon>Metazoa</taxon>
        <taxon>Ecdysozoa</taxon>
        <taxon>Arthropoda</taxon>
        <taxon>Hexapoda</taxon>
        <taxon>Insecta</taxon>
        <taxon>Pterygota</taxon>
        <taxon>Neoptera</taxon>
        <taxon>Endopterygota</taxon>
        <taxon>Coleoptera</taxon>
        <taxon>Polyphaga</taxon>
        <taxon>Cucujiformia</taxon>
        <taxon>Chrysomeloidea</taxon>
        <taxon>Chrysomelidae</taxon>
        <taxon>Eumolpinae</taxon>
        <taxon>Pseudocolaspis</taxon>
    </lineage>
</organism>
<name>A0A0S2MP21_9CUCU</name>
<evidence type="ECO:0000256" key="8">
    <source>
        <dbReference type="ARBA" id="ARBA00022989"/>
    </source>
</evidence>
<geneLocation type="mitochondrion" evidence="14"/>
<keyword evidence="8 13" id="KW-1133">Transmembrane helix</keyword>
<dbReference type="GO" id="GO:0015986">
    <property type="term" value="P:proton motive force-driven ATP synthesis"/>
    <property type="evidence" value="ECO:0007669"/>
    <property type="project" value="InterPro"/>
</dbReference>
<comment type="similarity">
    <text evidence="2 12">Belongs to the ATPase protein 8 family.</text>
</comment>
<dbReference type="GO" id="GO:0015078">
    <property type="term" value="F:proton transmembrane transporter activity"/>
    <property type="evidence" value="ECO:0007669"/>
    <property type="project" value="InterPro"/>
</dbReference>
<comment type="subunit">
    <text evidence="3">F-type ATPases have 2 components, CF(1) - the catalytic core - and CF(0) - the membrane proton channel.</text>
</comment>
<dbReference type="GO" id="GO:0031966">
    <property type="term" value="C:mitochondrial membrane"/>
    <property type="evidence" value="ECO:0007669"/>
    <property type="project" value="UniProtKB-SubCell"/>
</dbReference>
<keyword evidence="4 12" id="KW-0813">Transport</keyword>
<keyword evidence="11 13" id="KW-0472">Membrane</keyword>
<dbReference type="AlphaFoldDB" id="A0A0S2MP21"/>
<evidence type="ECO:0000256" key="4">
    <source>
        <dbReference type="ARBA" id="ARBA00022448"/>
    </source>
</evidence>
<keyword evidence="7 12" id="KW-0375">Hydrogen ion transport</keyword>